<reference evidence="1 2" key="1">
    <citation type="journal article" date="2011" name="Stand. Genomic Sci.">
        <title>Complete genome sequence of Marivirga tractuosa type strain (H-43).</title>
        <authorList>
            <person name="Pagani I."/>
            <person name="Chertkov O."/>
            <person name="Lapidus A."/>
            <person name="Lucas S."/>
            <person name="Del Rio T.G."/>
            <person name="Tice H."/>
            <person name="Copeland A."/>
            <person name="Cheng J.F."/>
            <person name="Nolan M."/>
            <person name="Saunders E."/>
            <person name="Pitluck S."/>
            <person name="Held B."/>
            <person name="Goodwin L."/>
            <person name="Liolios K."/>
            <person name="Ovchinikova G."/>
            <person name="Ivanova N."/>
            <person name="Mavromatis K."/>
            <person name="Pati A."/>
            <person name="Chen A."/>
            <person name="Palaniappan K."/>
            <person name="Land M."/>
            <person name="Hauser L."/>
            <person name="Jeffries C.D."/>
            <person name="Detter J.C."/>
            <person name="Han C."/>
            <person name="Tapia R."/>
            <person name="Ngatchou-Djao O.D."/>
            <person name="Rohde M."/>
            <person name="Goker M."/>
            <person name="Spring S."/>
            <person name="Sikorski J."/>
            <person name="Woyke T."/>
            <person name="Bristow J."/>
            <person name="Eisen J.A."/>
            <person name="Markowitz V."/>
            <person name="Hugenholtz P."/>
            <person name="Klenk H.P."/>
            <person name="Kyrpides N.C."/>
        </authorList>
    </citation>
    <scope>NUCLEOTIDE SEQUENCE [LARGE SCALE GENOMIC DNA]</scope>
    <source>
        <strain evidence="2">ATCC 23168 / DSM 4126 / NBRC 15989 / NCIMB 1408 / VKM B-1430 / H-43</strain>
    </source>
</reference>
<accession>E4TQE4</accession>
<dbReference type="eggNOG" id="COG1056">
    <property type="taxonomic scope" value="Bacteria"/>
</dbReference>
<dbReference type="Gene3D" id="3.40.50.150">
    <property type="entry name" value="Vaccinia Virus protein VP39"/>
    <property type="match status" value="1"/>
</dbReference>
<proteinExistence type="predicted"/>
<dbReference type="OrthoDB" id="609840at2"/>
<protein>
    <submittedName>
        <fullName evidence="1">Uncharacterized protein</fullName>
    </submittedName>
</protein>
<dbReference type="InterPro" id="IPR029063">
    <property type="entry name" value="SAM-dependent_MTases_sf"/>
</dbReference>
<sequence>MYILFPGRHHILTSFQFEYLTQTIKSYSESASNDIVGVIFAVTSANHSGTKRNPVPFYLRAMMIQEFSNNLDVPTYVFGIDDVGTIDNFANYTVKQIKHQSDGELNLTPENTSVICSTPVLKMYQELGFTILPAELEDINTQKYHAKLPWDIVEMIVENRNWENDQNIVQLIHESSFKIWNTYNLGSKVRKILSDPIIGEDGDITESRDYNTYVRQMDEIAELKFRETSPYILSGRIGDIGCAVGSWIKQACEVSELRESDFYGIEVARQLYDVCIQRKHNGEFKNPNVFFAQKNAVTSLVFEQQSMNTIHTSSLTHEIESYGSRSDLLSFIQNRFDELKSGGVWINRDVIGPEDGEKKVLMLLNNEDGANENIYQSFSNQTELANHLNSLSTFSRFLRFTEDFRKEENDQISFSLKTIEGKTYVLLELKDAAEFMLTKDYNDNWNSEMHERFCFWSIKEWKEQLSAVGFELLNNSVAYTNPWIANNRFVDKVKLFDEQMQELPYPPTNALMIAKKL</sequence>
<dbReference type="HOGENOM" id="CLU_537263_0_0_10"/>
<dbReference type="KEGG" id="mtt:Ftrac_2689"/>
<evidence type="ECO:0000313" key="2">
    <source>
        <dbReference type="Proteomes" id="UP000008720"/>
    </source>
</evidence>
<dbReference type="STRING" id="643867.Ftrac_2689"/>
<dbReference type="Proteomes" id="UP000008720">
    <property type="component" value="Chromosome"/>
</dbReference>
<evidence type="ECO:0000313" key="1">
    <source>
        <dbReference type="EMBL" id="ADR22667.1"/>
    </source>
</evidence>
<name>E4TQE4_MARTH</name>
<keyword evidence="2" id="KW-1185">Reference proteome</keyword>
<dbReference type="AlphaFoldDB" id="E4TQE4"/>
<dbReference type="RefSeq" id="WP_013454810.1">
    <property type="nucleotide sequence ID" value="NC_014759.1"/>
</dbReference>
<dbReference type="SUPFAM" id="SSF53335">
    <property type="entry name" value="S-adenosyl-L-methionine-dependent methyltransferases"/>
    <property type="match status" value="1"/>
</dbReference>
<dbReference type="InterPro" id="IPR014729">
    <property type="entry name" value="Rossmann-like_a/b/a_fold"/>
</dbReference>
<gene>
    <name evidence="1" type="ordered locus">Ftrac_2689</name>
</gene>
<dbReference type="EMBL" id="CP002349">
    <property type="protein sequence ID" value="ADR22667.1"/>
    <property type="molecule type" value="Genomic_DNA"/>
</dbReference>
<dbReference type="Gene3D" id="3.40.50.620">
    <property type="entry name" value="HUPs"/>
    <property type="match status" value="1"/>
</dbReference>
<organism evidence="1 2">
    <name type="scientific">Marivirga tractuosa (strain ATCC 23168 / DSM 4126 / NBRC 15989 / NCIMB 1408 / VKM B-1430 / H-43)</name>
    <name type="common">Microscilla tractuosa</name>
    <name type="synonym">Flexibacter tractuosus</name>
    <dbReference type="NCBI Taxonomy" id="643867"/>
    <lineage>
        <taxon>Bacteria</taxon>
        <taxon>Pseudomonadati</taxon>
        <taxon>Bacteroidota</taxon>
        <taxon>Cytophagia</taxon>
        <taxon>Cytophagales</taxon>
        <taxon>Marivirgaceae</taxon>
        <taxon>Marivirga</taxon>
    </lineage>
</organism>